<proteinExistence type="predicted"/>
<evidence type="ECO:0000313" key="1">
    <source>
        <dbReference type="EMBL" id="CAB4136092.1"/>
    </source>
</evidence>
<gene>
    <name evidence="1" type="ORF">UFOVP302_19</name>
    <name evidence="2" type="ORF">UFOVP579_19</name>
</gene>
<dbReference type="EMBL" id="LR796316">
    <property type="protein sequence ID" value="CAB4136092.1"/>
    <property type="molecule type" value="Genomic_DNA"/>
</dbReference>
<dbReference type="EMBL" id="LR796829">
    <property type="protein sequence ID" value="CAB4168677.1"/>
    <property type="molecule type" value="Genomic_DNA"/>
</dbReference>
<protein>
    <submittedName>
        <fullName evidence="2">Uncharacterized protein</fullName>
    </submittedName>
</protein>
<name>A0A6J5PBU3_9CAUD</name>
<organism evidence="2">
    <name type="scientific">uncultured Caudovirales phage</name>
    <dbReference type="NCBI Taxonomy" id="2100421"/>
    <lineage>
        <taxon>Viruses</taxon>
        <taxon>Duplodnaviria</taxon>
        <taxon>Heunggongvirae</taxon>
        <taxon>Uroviricota</taxon>
        <taxon>Caudoviricetes</taxon>
        <taxon>Peduoviridae</taxon>
        <taxon>Maltschvirus</taxon>
        <taxon>Maltschvirus maltsch</taxon>
    </lineage>
</organism>
<evidence type="ECO:0000313" key="2">
    <source>
        <dbReference type="EMBL" id="CAB4168677.1"/>
    </source>
</evidence>
<accession>A0A6J5PBU3</accession>
<reference evidence="2" key="1">
    <citation type="submission" date="2020-04" db="EMBL/GenBank/DDBJ databases">
        <authorList>
            <person name="Chiriac C."/>
            <person name="Salcher M."/>
            <person name="Ghai R."/>
            <person name="Kavagutti S V."/>
        </authorList>
    </citation>
    <scope>NUCLEOTIDE SEQUENCE</scope>
</reference>
<sequence>MAGIKDAIFSIMEKLTNDVPALNFVRIWNNQLSDETDGKTYDFPKPAAFVEISTPNQHHPLGGGFSQADLEVIIHLVTEDYDMTDGTFEQFTQPYEIKALINAALTNYQPTQCSSLMRKSESQDYDHTNLYHYQITYICALIDTEGVPGETLSEPPNNFIVEAQIDLNP</sequence>